<gene>
    <name evidence="1" type="ORF">LIER_29602</name>
</gene>
<name>A0AAV3RN25_LITER</name>
<keyword evidence="2" id="KW-1185">Reference proteome</keyword>
<reference evidence="1 2" key="1">
    <citation type="submission" date="2024-01" db="EMBL/GenBank/DDBJ databases">
        <title>The complete chloroplast genome sequence of Lithospermum erythrorhizon: insights into the phylogenetic relationship among Boraginaceae species and the maternal lineages of purple gromwells.</title>
        <authorList>
            <person name="Okada T."/>
            <person name="Watanabe K."/>
        </authorList>
    </citation>
    <scope>NUCLEOTIDE SEQUENCE [LARGE SCALE GENOMIC DNA]</scope>
</reference>
<dbReference type="Proteomes" id="UP001454036">
    <property type="component" value="Unassembled WGS sequence"/>
</dbReference>
<accession>A0AAV3RN25</accession>
<organism evidence="1 2">
    <name type="scientific">Lithospermum erythrorhizon</name>
    <name type="common">Purple gromwell</name>
    <name type="synonym">Lithospermum officinale var. erythrorhizon</name>
    <dbReference type="NCBI Taxonomy" id="34254"/>
    <lineage>
        <taxon>Eukaryota</taxon>
        <taxon>Viridiplantae</taxon>
        <taxon>Streptophyta</taxon>
        <taxon>Embryophyta</taxon>
        <taxon>Tracheophyta</taxon>
        <taxon>Spermatophyta</taxon>
        <taxon>Magnoliopsida</taxon>
        <taxon>eudicotyledons</taxon>
        <taxon>Gunneridae</taxon>
        <taxon>Pentapetalae</taxon>
        <taxon>asterids</taxon>
        <taxon>lamiids</taxon>
        <taxon>Boraginales</taxon>
        <taxon>Boraginaceae</taxon>
        <taxon>Boraginoideae</taxon>
        <taxon>Lithospermeae</taxon>
        <taxon>Lithospermum</taxon>
    </lineage>
</organism>
<protein>
    <submittedName>
        <fullName evidence="1">Uncharacterized protein</fullName>
    </submittedName>
</protein>
<sequence length="79" mass="8434">MVVHLGAKGPSLWDGSTNASKTCSPSKGKRISTAERMENYRLKLTKSLSEKATRKESRITVGMSTGLSALVSAWVGPVP</sequence>
<dbReference type="AlphaFoldDB" id="A0AAV3RN25"/>
<evidence type="ECO:0000313" key="1">
    <source>
        <dbReference type="EMBL" id="GAA0176801.1"/>
    </source>
</evidence>
<comment type="caution">
    <text evidence="1">The sequence shown here is derived from an EMBL/GenBank/DDBJ whole genome shotgun (WGS) entry which is preliminary data.</text>
</comment>
<evidence type="ECO:0000313" key="2">
    <source>
        <dbReference type="Proteomes" id="UP001454036"/>
    </source>
</evidence>
<dbReference type="EMBL" id="BAABME010010252">
    <property type="protein sequence ID" value="GAA0176801.1"/>
    <property type="molecule type" value="Genomic_DNA"/>
</dbReference>
<proteinExistence type="predicted"/>